<dbReference type="GO" id="GO:0006281">
    <property type="term" value="P:DNA repair"/>
    <property type="evidence" value="ECO:0007669"/>
    <property type="project" value="UniProtKB-ARBA"/>
</dbReference>
<dbReference type="InterPro" id="IPR011335">
    <property type="entry name" value="Restrct_endonuc-II-like"/>
</dbReference>
<gene>
    <name evidence="4" type="ORF">BaRGS_00030689</name>
</gene>
<dbReference type="CDD" id="cd22343">
    <property type="entry name" value="PDDEXK_lambda_exonuclease-like"/>
    <property type="match status" value="1"/>
</dbReference>
<evidence type="ECO:0000256" key="1">
    <source>
        <dbReference type="PROSITE-ProRule" id="PRU00325"/>
    </source>
</evidence>
<comment type="caution">
    <text evidence="4">The sequence shown here is derived from an EMBL/GenBank/DDBJ whole genome shotgun (WGS) entry which is preliminary data.</text>
</comment>
<proteinExistence type="predicted"/>
<dbReference type="AlphaFoldDB" id="A0ABD0JT85"/>
<evidence type="ECO:0000259" key="2">
    <source>
        <dbReference type="PROSITE" id="PS50800"/>
    </source>
</evidence>
<dbReference type="PROSITE" id="PS50800">
    <property type="entry name" value="SAP"/>
    <property type="match status" value="1"/>
</dbReference>
<evidence type="ECO:0000313" key="5">
    <source>
        <dbReference type="Proteomes" id="UP001519460"/>
    </source>
</evidence>
<dbReference type="SUPFAM" id="SSF52980">
    <property type="entry name" value="Restriction endonuclease-like"/>
    <property type="match status" value="1"/>
</dbReference>
<dbReference type="SUPFAM" id="SSF68906">
    <property type="entry name" value="SAP domain"/>
    <property type="match status" value="1"/>
</dbReference>
<dbReference type="Proteomes" id="UP001519460">
    <property type="component" value="Unassembled WGS sequence"/>
</dbReference>
<protein>
    <recommendedName>
        <fullName evidence="6">SAP domain-containing protein</fullName>
    </recommendedName>
</protein>
<dbReference type="EMBL" id="JACVVK020000334">
    <property type="protein sequence ID" value="KAK7478083.1"/>
    <property type="molecule type" value="Genomic_DNA"/>
</dbReference>
<dbReference type="PROSITE" id="PS50966">
    <property type="entry name" value="ZF_SWIM"/>
    <property type="match status" value="1"/>
</dbReference>
<name>A0ABD0JT85_9CAEN</name>
<reference evidence="4 5" key="1">
    <citation type="journal article" date="2023" name="Sci. Data">
        <title>Genome assembly of the Korean intertidal mud-creeper Batillaria attramentaria.</title>
        <authorList>
            <person name="Patra A.K."/>
            <person name="Ho P.T."/>
            <person name="Jun S."/>
            <person name="Lee S.J."/>
            <person name="Kim Y."/>
            <person name="Won Y.J."/>
        </authorList>
    </citation>
    <scope>NUCLEOTIDE SEQUENCE [LARGE SCALE GENOMIC DNA]</scope>
    <source>
        <strain evidence="4">Wonlab-2016</strain>
    </source>
</reference>
<evidence type="ECO:0000313" key="4">
    <source>
        <dbReference type="EMBL" id="KAK7478083.1"/>
    </source>
</evidence>
<evidence type="ECO:0000259" key="3">
    <source>
        <dbReference type="PROSITE" id="PS50966"/>
    </source>
</evidence>
<keyword evidence="1" id="KW-0479">Metal-binding</keyword>
<feature type="domain" description="SWIM-type" evidence="3">
    <location>
        <begin position="223"/>
        <end position="262"/>
    </location>
</feature>
<dbReference type="Pfam" id="PF02037">
    <property type="entry name" value="SAP"/>
    <property type="match status" value="1"/>
</dbReference>
<dbReference type="Gene3D" id="3.90.320.10">
    <property type="match status" value="1"/>
</dbReference>
<dbReference type="GO" id="GO:0008270">
    <property type="term" value="F:zinc ion binding"/>
    <property type="evidence" value="ECO:0007669"/>
    <property type="project" value="UniProtKB-KW"/>
</dbReference>
<dbReference type="PANTHER" id="PTHR47526">
    <property type="entry name" value="ATP-DEPENDENT DNA HELICASE"/>
    <property type="match status" value="1"/>
</dbReference>
<evidence type="ECO:0008006" key="6">
    <source>
        <dbReference type="Google" id="ProtNLM"/>
    </source>
</evidence>
<keyword evidence="1" id="KW-0863">Zinc-finger</keyword>
<accession>A0ABD0JT85</accession>
<dbReference type="InterPro" id="IPR003034">
    <property type="entry name" value="SAP_dom"/>
</dbReference>
<feature type="domain" description="SAP" evidence="2">
    <location>
        <begin position="60"/>
        <end position="94"/>
    </location>
</feature>
<keyword evidence="1" id="KW-0862">Zinc</keyword>
<dbReference type="InterPro" id="IPR007527">
    <property type="entry name" value="Znf_SWIM"/>
</dbReference>
<organism evidence="4 5">
    <name type="scientific">Batillaria attramentaria</name>
    <dbReference type="NCBI Taxonomy" id="370345"/>
    <lineage>
        <taxon>Eukaryota</taxon>
        <taxon>Metazoa</taxon>
        <taxon>Spiralia</taxon>
        <taxon>Lophotrochozoa</taxon>
        <taxon>Mollusca</taxon>
        <taxon>Gastropoda</taxon>
        <taxon>Caenogastropoda</taxon>
        <taxon>Sorbeoconcha</taxon>
        <taxon>Cerithioidea</taxon>
        <taxon>Batillariidae</taxon>
        <taxon>Batillaria</taxon>
    </lineage>
</organism>
<dbReference type="InterPro" id="IPR036361">
    <property type="entry name" value="SAP_dom_sf"/>
</dbReference>
<keyword evidence="5" id="KW-1185">Reference proteome</keyword>
<dbReference type="InterPro" id="IPR011604">
    <property type="entry name" value="PDDEXK-like_dom_sf"/>
</dbReference>
<sequence>MHHRAASVSFGYFRRDVTLRLSSASGSTSGNTLKLAAMPYHHVELEEKNVPGAILPYKNVDSNSCVSLRRWLQTRGLSSTGNKRDLVERVENCIDADLPIDISIDGGKWYQLQCQKTNDTAEVKSSKLPVPPVTLTGWNNFPSVAIPKYFNNGHIYHYIVESACVNGQASSPDEIMDVKTSKPLRRGLNFFKSGHIQDMKDCRRGNFYFCKSTVRASFENKAYDVLVTIDSNTGVVKDGSCDCKASAMGRCSHISGLLQAIADYQSRFGSEACTSKPSFYSKEVEYGKEKEKEAPMQQICASLILSLGQSNGTMRLKRNHAYYFQVQMQMGVMNLDWCDFFVWTPHSYFVERVSFDRIFWQSLKRSLIEFHHQYVVPEYFEMRIPRGLPVVCLE</sequence>